<accession>A0A2S2DSD6</accession>
<dbReference type="KEGG" id="psez:HME7025_00075"/>
<evidence type="ECO:0000313" key="2">
    <source>
        <dbReference type="Proteomes" id="UP000245468"/>
    </source>
</evidence>
<proteinExistence type="predicted"/>
<dbReference type="EMBL" id="CP029346">
    <property type="protein sequence ID" value="AWL07960.1"/>
    <property type="molecule type" value="Genomic_DNA"/>
</dbReference>
<organism evidence="1 2">
    <name type="scientific">Aquirufa nivalisilvae</name>
    <dbReference type="NCBI Taxonomy" id="2516557"/>
    <lineage>
        <taxon>Bacteria</taxon>
        <taxon>Pseudomonadati</taxon>
        <taxon>Bacteroidota</taxon>
        <taxon>Cytophagia</taxon>
        <taxon>Cytophagales</taxon>
        <taxon>Flectobacillaceae</taxon>
        <taxon>Aquirufa</taxon>
    </lineage>
</organism>
<reference evidence="2" key="1">
    <citation type="submission" date="2018-05" db="EMBL/GenBank/DDBJ databases">
        <title>Pseudarcicella sp. HME7025 Genome sequencing and assembly.</title>
        <authorList>
            <person name="Kim H."/>
            <person name="Kang H."/>
            <person name="Joh K."/>
        </authorList>
    </citation>
    <scope>NUCLEOTIDE SEQUENCE [LARGE SCALE GENOMIC DNA]</scope>
    <source>
        <strain evidence="2">HME7025</strain>
    </source>
</reference>
<dbReference type="AlphaFoldDB" id="A0A2S2DSD6"/>
<keyword evidence="2" id="KW-1185">Reference proteome</keyword>
<name>A0A2S2DSD6_9BACT</name>
<dbReference type="Proteomes" id="UP000245468">
    <property type="component" value="Chromosome"/>
</dbReference>
<evidence type="ECO:0000313" key="1">
    <source>
        <dbReference type="EMBL" id="AWL07960.1"/>
    </source>
</evidence>
<protein>
    <submittedName>
        <fullName evidence="1">Uncharacterized protein</fullName>
    </submittedName>
</protein>
<dbReference type="RefSeq" id="WP_109321739.1">
    <property type="nucleotide sequence ID" value="NZ_CP029346.1"/>
</dbReference>
<gene>
    <name evidence="1" type="ORF">HME7025_00075</name>
</gene>
<sequence length="66" mass="7464">MKIPHKKSWFVTLLGSPSLLHYDSLKSDCISESENGGVLLENDEGLRTICINQAEVEKWLIDNHLP</sequence>